<sequence length="81" mass="9292">MEDRDSKHYAEGNNLQIRHPLPVKDSFSYPVQGGAVNIFQYSDDTVLIQIMQDGKQPTLWVNRKFTVDALLNTVNIIPKNF</sequence>
<dbReference type="RefSeq" id="WP_116049904.1">
    <property type="nucleotide sequence ID" value="NZ_QUBQ01000008.1"/>
</dbReference>
<organism evidence="1 2">
    <name type="scientific">Paenibacillus paeoniae</name>
    <dbReference type="NCBI Taxonomy" id="2292705"/>
    <lineage>
        <taxon>Bacteria</taxon>
        <taxon>Bacillati</taxon>
        <taxon>Bacillota</taxon>
        <taxon>Bacilli</taxon>
        <taxon>Bacillales</taxon>
        <taxon>Paenibacillaceae</taxon>
        <taxon>Paenibacillus</taxon>
    </lineage>
</organism>
<accession>A0A371P090</accession>
<evidence type="ECO:0000313" key="1">
    <source>
        <dbReference type="EMBL" id="REK69349.1"/>
    </source>
</evidence>
<proteinExistence type="predicted"/>
<protein>
    <submittedName>
        <fullName evidence="1">Uncharacterized protein</fullName>
    </submittedName>
</protein>
<dbReference type="AlphaFoldDB" id="A0A371P090"/>
<gene>
    <name evidence="1" type="ORF">DX130_24625</name>
</gene>
<name>A0A371P090_9BACL</name>
<dbReference type="Proteomes" id="UP000261905">
    <property type="component" value="Unassembled WGS sequence"/>
</dbReference>
<dbReference type="EMBL" id="QUBQ01000008">
    <property type="protein sequence ID" value="REK69349.1"/>
    <property type="molecule type" value="Genomic_DNA"/>
</dbReference>
<comment type="caution">
    <text evidence="1">The sequence shown here is derived from an EMBL/GenBank/DDBJ whole genome shotgun (WGS) entry which is preliminary data.</text>
</comment>
<evidence type="ECO:0000313" key="2">
    <source>
        <dbReference type="Proteomes" id="UP000261905"/>
    </source>
</evidence>
<keyword evidence="2" id="KW-1185">Reference proteome</keyword>
<reference evidence="1 2" key="1">
    <citation type="submission" date="2018-08" db="EMBL/GenBank/DDBJ databases">
        <title>Paenibacillus sp. M4BSY-1, whole genome shotgun sequence.</title>
        <authorList>
            <person name="Tuo L."/>
        </authorList>
    </citation>
    <scope>NUCLEOTIDE SEQUENCE [LARGE SCALE GENOMIC DNA]</scope>
    <source>
        <strain evidence="1 2">M4BSY-1</strain>
    </source>
</reference>